<accession>A0A383EDG5</accession>
<feature type="region of interest" description="Disordered" evidence="1">
    <location>
        <begin position="1"/>
        <end position="22"/>
    </location>
</feature>
<gene>
    <name evidence="2" type="ORF">METZ01_LOCUS507264</name>
</gene>
<evidence type="ECO:0000256" key="1">
    <source>
        <dbReference type="SAM" id="MobiDB-lite"/>
    </source>
</evidence>
<reference evidence="2" key="1">
    <citation type="submission" date="2018-05" db="EMBL/GenBank/DDBJ databases">
        <authorList>
            <person name="Lanie J.A."/>
            <person name="Ng W.-L."/>
            <person name="Kazmierczak K.M."/>
            <person name="Andrzejewski T.M."/>
            <person name="Davidsen T.M."/>
            <person name="Wayne K.J."/>
            <person name="Tettelin H."/>
            <person name="Glass J.I."/>
            <person name="Rusch D."/>
            <person name="Podicherti R."/>
            <person name="Tsui H.-C.T."/>
            <person name="Winkler M.E."/>
        </authorList>
    </citation>
    <scope>NUCLEOTIDE SEQUENCE</scope>
</reference>
<organism evidence="2">
    <name type="scientific">marine metagenome</name>
    <dbReference type="NCBI Taxonomy" id="408172"/>
    <lineage>
        <taxon>unclassified sequences</taxon>
        <taxon>metagenomes</taxon>
        <taxon>ecological metagenomes</taxon>
    </lineage>
</organism>
<sequence>MENLTWCPTARTAADHSGQSPDATVAAQANLRVVRHRFEGTSQAGNVGASHDEADVFDVDPLGKRTGCKVLEKEFASFREKVEGRPA</sequence>
<dbReference type="EMBL" id="UINC01224685">
    <property type="protein sequence ID" value="SVE54410.1"/>
    <property type="molecule type" value="Genomic_DNA"/>
</dbReference>
<name>A0A383EDG5_9ZZZZ</name>
<dbReference type="AlphaFoldDB" id="A0A383EDG5"/>
<proteinExistence type="predicted"/>
<protein>
    <submittedName>
        <fullName evidence="2">Uncharacterized protein</fullName>
    </submittedName>
</protein>
<evidence type="ECO:0000313" key="2">
    <source>
        <dbReference type="EMBL" id="SVE54410.1"/>
    </source>
</evidence>